<protein>
    <recommendedName>
        <fullName evidence="3">MATH domain-containing protein</fullName>
    </recommendedName>
</protein>
<dbReference type="eggNOG" id="KOG1987">
    <property type="taxonomic scope" value="Eukaryota"/>
</dbReference>
<evidence type="ECO:0000259" key="3">
    <source>
        <dbReference type="PROSITE" id="PS50144"/>
    </source>
</evidence>
<feature type="domain" description="MATH" evidence="3">
    <location>
        <begin position="8"/>
        <end position="133"/>
    </location>
</feature>
<dbReference type="EMBL" id="KB870807">
    <property type="protein sequence ID" value="EOA32191.1"/>
    <property type="molecule type" value="Genomic_DNA"/>
</dbReference>
<dbReference type="SUPFAM" id="SSF49599">
    <property type="entry name" value="TRAF domain-like"/>
    <property type="match status" value="1"/>
</dbReference>
<gene>
    <name evidence="4" type="ORF">CARUB_v10015447mg</name>
</gene>
<dbReference type="OrthoDB" id="997303at2759"/>
<evidence type="ECO:0000256" key="2">
    <source>
        <dbReference type="SAM" id="Coils"/>
    </source>
</evidence>
<dbReference type="PANTHER" id="PTHR46236:SF9">
    <property type="entry name" value="UBIQUITIN-SPECIFIC PROTEASE FAMILY C19-RELATED PROTEIN"/>
    <property type="match status" value="1"/>
</dbReference>
<proteinExistence type="predicted"/>
<dbReference type="PROSITE" id="PS50144">
    <property type="entry name" value="MATH"/>
    <property type="match status" value="1"/>
</dbReference>
<evidence type="ECO:0000256" key="1">
    <source>
        <dbReference type="ARBA" id="ARBA00023054"/>
    </source>
</evidence>
<dbReference type="CDD" id="cd00121">
    <property type="entry name" value="MATH"/>
    <property type="match status" value="1"/>
</dbReference>
<dbReference type="AlphaFoldDB" id="R0G9H6"/>
<dbReference type="InterPro" id="IPR002083">
    <property type="entry name" value="MATH/TRAF_dom"/>
</dbReference>
<sequence length="296" mass="34074">METKLETVSKITWAIRNFASLQSASIYSDNFIAGGFKWRLKAYPKGNIKDKHLSLYLQVSDKDSLPIGWRTHAKFSLTVVNKFSKHLSTLKETQHWFDHKSTSWGYEEMTPLKDIYANNGFLVIEELTIVAEINVLEVVGQVDVPEETIDVNGFQILPSQVEPVKRLFERHQDLVSKFRQKNPYFKTAYMNILLRLNQTLCQSPLRLSNDGLSHAAAALAYLRKAGLEVDWLEKMLYEVKEKKKKEEACLARLQEIDKQLTPLKRKLSDLEAQMDKEKEELLAARAPLFSNDDNVV</sequence>
<evidence type="ECO:0000313" key="5">
    <source>
        <dbReference type="Proteomes" id="UP000029121"/>
    </source>
</evidence>
<dbReference type="PANTHER" id="PTHR46236">
    <property type="entry name" value="TRAF-LIKE SUPERFAMILY PROTEIN"/>
    <property type="match status" value="1"/>
</dbReference>
<dbReference type="InterPro" id="IPR008974">
    <property type="entry name" value="TRAF-like"/>
</dbReference>
<feature type="coiled-coil region" evidence="2">
    <location>
        <begin position="253"/>
        <end position="280"/>
    </location>
</feature>
<dbReference type="KEGG" id="crb:17893014"/>
<dbReference type="SMART" id="SM00061">
    <property type="entry name" value="MATH"/>
    <property type="match status" value="1"/>
</dbReference>
<keyword evidence="1 2" id="KW-0175">Coiled coil</keyword>
<dbReference type="Proteomes" id="UP000029121">
    <property type="component" value="Unassembled WGS sequence"/>
</dbReference>
<reference evidence="5" key="1">
    <citation type="journal article" date="2013" name="Nat. Genet.">
        <title>The Capsella rubella genome and the genomic consequences of rapid mating system evolution.</title>
        <authorList>
            <person name="Slotte T."/>
            <person name="Hazzouri K.M."/>
            <person name="Agren J.A."/>
            <person name="Koenig D."/>
            <person name="Maumus F."/>
            <person name="Guo Y.L."/>
            <person name="Steige K."/>
            <person name="Platts A.E."/>
            <person name="Escobar J.S."/>
            <person name="Newman L.K."/>
            <person name="Wang W."/>
            <person name="Mandakova T."/>
            <person name="Vello E."/>
            <person name="Smith L.M."/>
            <person name="Henz S.R."/>
            <person name="Steffen J."/>
            <person name="Takuno S."/>
            <person name="Brandvain Y."/>
            <person name="Coop G."/>
            <person name="Andolfatto P."/>
            <person name="Hu T.T."/>
            <person name="Blanchette M."/>
            <person name="Clark R.M."/>
            <person name="Quesneville H."/>
            <person name="Nordborg M."/>
            <person name="Gaut B.S."/>
            <person name="Lysak M.A."/>
            <person name="Jenkins J."/>
            <person name="Grimwood J."/>
            <person name="Chapman J."/>
            <person name="Prochnik S."/>
            <person name="Shu S."/>
            <person name="Rokhsar D."/>
            <person name="Schmutz J."/>
            <person name="Weigel D."/>
            <person name="Wright S.I."/>
        </authorList>
    </citation>
    <scope>NUCLEOTIDE SEQUENCE [LARGE SCALE GENOMIC DNA]</scope>
    <source>
        <strain evidence="5">cv. Monte Gargano</strain>
    </source>
</reference>
<evidence type="ECO:0000313" key="4">
    <source>
        <dbReference type="EMBL" id="EOA32191.1"/>
    </source>
</evidence>
<dbReference type="Gene3D" id="2.60.210.10">
    <property type="entry name" value="Apoptosis, Tumor Necrosis Factor Receptor Associated Protein 2, Chain A"/>
    <property type="match status" value="1"/>
</dbReference>
<organism evidence="4 5">
    <name type="scientific">Capsella rubella</name>
    <dbReference type="NCBI Taxonomy" id="81985"/>
    <lineage>
        <taxon>Eukaryota</taxon>
        <taxon>Viridiplantae</taxon>
        <taxon>Streptophyta</taxon>
        <taxon>Embryophyta</taxon>
        <taxon>Tracheophyta</taxon>
        <taxon>Spermatophyta</taxon>
        <taxon>Magnoliopsida</taxon>
        <taxon>eudicotyledons</taxon>
        <taxon>Gunneridae</taxon>
        <taxon>Pentapetalae</taxon>
        <taxon>rosids</taxon>
        <taxon>malvids</taxon>
        <taxon>Brassicales</taxon>
        <taxon>Brassicaceae</taxon>
        <taxon>Camelineae</taxon>
        <taxon>Capsella</taxon>
    </lineage>
</organism>
<dbReference type="Pfam" id="PF22486">
    <property type="entry name" value="MATH_2"/>
    <property type="match status" value="1"/>
</dbReference>
<name>R0G9H6_9BRAS</name>
<dbReference type="InterPro" id="IPR050804">
    <property type="entry name" value="MCC"/>
</dbReference>
<accession>R0G9H6</accession>
<keyword evidence="5" id="KW-1185">Reference proteome</keyword>